<keyword evidence="1" id="KW-0479">Metal-binding</keyword>
<keyword evidence="6" id="KW-0539">Nucleus</keyword>
<dbReference type="OrthoDB" id="2593732at2759"/>
<dbReference type="InterPro" id="IPR052360">
    <property type="entry name" value="Transcr_Regulatory_Proteins"/>
</dbReference>
<name>A0A9P9EG87_9HYPO</name>
<keyword evidence="3" id="KW-0805">Transcription regulation</keyword>
<proteinExistence type="predicted"/>
<keyword evidence="4" id="KW-0238">DNA-binding</keyword>
<dbReference type="Proteomes" id="UP000717696">
    <property type="component" value="Unassembled WGS sequence"/>
</dbReference>
<dbReference type="GO" id="GO:0046872">
    <property type="term" value="F:metal ion binding"/>
    <property type="evidence" value="ECO:0007669"/>
    <property type="project" value="UniProtKB-KW"/>
</dbReference>
<evidence type="ECO:0000313" key="7">
    <source>
        <dbReference type="EMBL" id="KAH7136897.1"/>
    </source>
</evidence>
<sequence>MPKPKKPRKRRQPKTQAVQPVAPSIAFISTVNVFPSLTDLERHHFQHFLQWTTTQLSVSPASTNFWLRYALPMAHNSEPIRYSMIAVGASHRLFMAQSVGHSHPWELKRFAIRQYNKAIASILPTMGARSTSNMHCILVCCLLFVSFESLTGRYSELFKHLRAGNELFHAPLHTSTPEERAVTEKLVEMFCRLGVESSSFMDEHCLSGVSQWYCDNSTTSTISCLPFKNLDEASYELRQLDLRPTDKPWDTDREIELADGREQEGASSLDLGDAFRRWNLRFEALARRQEVYLVTKAGPQLRNLRLRQQFWQVTINSFSSQEALSNPQTFAPLMAVAESVAAPFIAMNQPTFSLDGDLIFSLSFVASIAQDDGIKSQALDLLRKLNRREGIWDSHDVVEMHELMLSVNKCGGGPEESDGCCESEAPAGIPGIIRHLRTRLGKRTKASPLL</sequence>
<evidence type="ECO:0000256" key="1">
    <source>
        <dbReference type="ARBA" id="ARBA00022723"/>
    </source>
</evidence>
<dbReference type="PANTHER" id="PTHR36206">
    <property type="entry name" value="ASPERCRYPTIN BIOSYNTHESIS CLUSTER-SPECIFIC TRANSCRIPTION REGULATOR ATNN-RELATED"/>
    <property type="match status" value="1"/>
</dbReference>
<evidence type="ECO:0000256" key="3">
    <source>
        <dbReference type="ARBA" id="ARBA00023015"/>
    </source>
</evidence>
<evidence type="ECO:0000256" key="2">
    <source>
        <dbReference type="ARBA" id="ARBA00022833"/>
    </source>
</evidence>
<accession>A0A9P9EG87</accession>
<evidence type="ECO:0000256" key="5">
    <source>
        <dbReference type="ARBA" id="ARBA00023163"/>
    </source>
</evidence>
<gene>
    <name evidence="7" type="ORF">B0J13DRAFT_506637</name>
</gene>
<dbReference type="Pfam" id="PF11951">
    <property type="entry name" value="Fungal_trans_2"/>
    <property type="match status" value="1"/>
</dbReference>
<dbReference type="GO" id="GO:0003677">
    <property type="term" value="F:DNA binding"/>
    <property type="evidence" value="ECO:0007669"/>
    <property type="project" value="UniProtKB-KW"/>
</dbReference>
<comment type="caution">
    <text evidence="7">The sequence shown here is derived from an EMBL/GenBank/DDBJ whole genome shotgun (WGS) entry which is preliminary data.</text>
</comment>
<evidence type="ECO:0000256" key="6">
    <source>
        <dbReference type="ARBA" id="ARBA00023242"/>
    </source>
</evidence>
<dbReference type="EMBL" id="JAGMUU010000016">
    <property type="protein sequence ID" value="KAH7136897.1"/>
    <property type="molecule type" value="Genomic_DNA"/>
</dbReference>
<dbReference type="PANTHER" id="PTHR36206:SF12">
    <property type="entry name" value="ASPERCRYPTIN BIOSYNTHESIS CLUSTER-SPECIFIC TRANSCRIPTION REGULATOR ATNN-RELATED"/>
    <property type="match status" value="1"/>
</dbReference>
<reference evidence="7" key="1">
    <citation type="journal article" date="2021" name="Nat. Commun.">
        <title>Genetic determinants of endophytism in the Arabidopsis root mycobiome.</title>
        <authorList>
            <person name="Mesny F."/>
            <person name="Miyauchi S."/>
            <person name="Thiergart T."/>
            <person name="Pickel B."/>
            <person name="Atanasova L."/>
            <person name="Karlsson M."/>
            <person name="Huettel B."/>
            <person name="Barry K.W."/>
            <person name="Haridas S."/>
            <person name="Chen C."/>
            <person name="Bauer D."/>
            <person name="Andreopoulos W."/>
            <person name="Pangilinan J."/>
            <person name="LaButti K."/>
            <person name="Riley R."/>
            <person name="Lipzen A."/>
            <person name="Clum A."/>
            <person name="Drula E."/>
            <person name="Henrissat B."/>
            <person name="Kohler A."/>
            <person name="Grigoriev I.V."/>
            <person name="Martin F.M."/>
            <person name="Hacquard S."/>
        </authorList>
    </citation>
    <scope>NUCLEOTIDE SEQUENCE</scope>
    <source>
        <strain evidence="7">MPI-CAGE-AT-0021</strain>
    </source>
</reference>
<dbReference type="InterPro" id="IPR021858">
    <property type="entry name" value="Fun_TF"/>
</dbReference>
<organism evidence="7 8">
    <name type="scientific">Dactylonectria estremocensis</name>
    <dbReference type="NCBI Taxonomy" id="1079267"/>
    <lineage>
        <taxon>Eukaryota</taxon>
        <taxon>Fungi</taxon>
        <taxon>Dikarya</taxon>
        <taxon>Ascomycota</taxon>
        <taxon>Pezizomycotina</taxon>
        <taxon>Sordariomycetes</taxon>
        <taxon>Hypocreomycetidae</taxon>
        <taxon>Hypocreales</taxon>
        <taxon>Nectriaceae</taxon>
        <taxon>Dactylonectria</taxon>
    </lineage>
</organism>
<dbReference type="AlphaFoldDB" id="A0A9P9EG87"/>
<evidence type="ECO:0000256" key="4">
    <source>
        <dbReference type="ARBA" id="ARBA00023125"/>
    </source>
</evidence>
<evidence type="ECO:0000313" key="8">
    <source>
        <dbReference type="Proteomes" id="UP000717696"/>
    </source>
</evidence>
<protein>
    <submittedName>
        <fullName evidence="7">Uncharacterized protein</fullName>
    </submittedName>
</protein>
<keyword evidence="2" id="KW-0862">Zinc</keyword>
<keyword evidence="8" id="KW-1185">Reference proteome</keyword>
<keyword evidence="5" id="KW-0804">Transcription</keyword>